<evidence type="ECO:0000313" key="5">
    <source>
        <dbReference type="Proteomes" id="UP000268014"/>
    </source>
</evidence>
<keyword evidence="5" id="KW-1185">Reference proteome</keyword>
<evidence type="ECO:0000256" key="1">
    <source>
        <dbReference type="ARBA" id="ARBA00004123"/>
    </source>
</evidence>
<protein>
    <recommendedName>
        <fullName evidence="3">Paired domain-containing protein</fullName>
    </recommendedName>
</protein>
<dbReference type="InterPro" id="IPR009057">
    <property type="entry name" value="Homeodomain-like_sf"/>
</dbReference>
<evidence type="ECO:0000313" key="4">
    <source>
        <dbReference type="EMBL" id="VDO25390.1"/>
    </source>
</evidence>
<evidence type="ECO:0000256" key="2">
    <source>
        <dbReference type="ARBA" id="ARBA00022724"/>
    </source>
</evidence>
<organism evidence="4 5">
    <name type="scientific">Haemonchus placei</name>
    <name type="common">Barber's pole worm</name>
    <dbReference type="NCBI Taxonomy" id="6290"/>
    <lineage>
        <taxon>Eukaryota</taxon>
        <taxon>Metazoa</taxon>
        <taxon>Ecdysozoa</taxon>
        <taxon>Nematoda</taxon>
        <taxon>Chromadorea</taxon>
        <taxon>Rhabditida</taxon>
        <taxon>Rhabditina</taxon>
        <taxon>Rhabditomorpha</taxon>
        <taxon>Strongyloidea</taxon>
        <taxon>Trichostrongylidae</taxon>
        <taxon>Haemonchus</taxon>
    </lineage>
</organism>
<comment type="subcellular location">
    <subcellularLocation>
        <location evidence="1">Nucleus</location>
    </subcellularLocation>
</comment>
<gene>
    <name evidence="4" type="ORF">HPLM_LOCUS5253</name>
</gene>
<dbReference type="Gene3D" id="1.10.10.10">
    <property type="entry name" value="Winged helix-like DNA-binding domain superfamily/Winged helix DNA-binding domain"/>
    <property type="match status" value="1"/>
</dbReference>
<dbReference type="SUPFAM" id="SSF46689">
    <property type="entry name" value="Homeodomain-like"/>
    <property type="match status" value="1"/>
</dbReference>
<dbReference type="InterPro" id="IPR036388">
    <property type="entry name" value="WH-like_DNA-bd_sf"/>
</dbReference>
<dbReference type="AlphaFoldDB" id="A0A3P7TSE3"/>
<dbReference type="Pfam" id="PF00292">
    <property type="entry name" value="PAX"/>
    <property type="match status" value="1"/>
</dbReference>
<dbReference type="OrthoDB" id="3225452at2759"/>
<sequence length="97" mass="11654">MKRIRLNRFYSIQEYQRGARRSLKFTRRQIIDLHMSGMKVNAISKALCISHGCVSKIISRYDPVTFHKVEIVNRRILHTFLQTFEELFYQLVNYQSD</sequence>
<dbReference type="GO" id="GO:0005634">
    <property type="term" value="C:nucleus"/>
    <property type="evidence" value="ECO:0007669"/>
    <property type="project" value="UniProtKB-SubCell"/>
</dbReference>
<proteinExistence type="predicted"/>
<dbReference type="EMBL" id="UZAF01016310">
    <property type="protein sequence ID" value="VDO25390.1"/>
    <property type="molecule type" value="Genomic_DNA"/>
</dbReference>
<dbReference type="STRING" id="6290.A0A3P7TSE3"/>
<reference evidence="4 5" key="1">
    <citation type="submission" date="2018-11" db="EMBL/GenBank/DDBJ databases">
        <authorList>
            <consortium name="Pathogen Informatics"/>
        </authorList>
    </citation>
    <scope>NUCLEOTIDE SEQUENCE [LARGE SCALE GENOMIC DNA]</scope>
    <source>
        <strain evidence="4 5">MHpl1</strain>
    </source>
</reference>
<dbReference type="Proteomes" id="UP000268014">
    <property type="component" value="Unassembled WGS sequence"/>
</dbReference>
<dbReference type="InterPro" id="IPR001523">
    <property type="entry name" value="Paired_dom"/>
</dbReference>
<dbReference type="PRINTS" id="PR00027">
    <property type="entry name" value="PAIREDBOX"/>
</dbReference>
<dbReference type="GO" id="GO:0003677">
    <property type="term" value="F:DNA binding"/>
    <property type="evidence" value="ECO:0007669"/>
    <property type="project" value="InterPro"/>
</dbReference>
<dbReference type="GO" id="GO:0006355">
    <property type="term" value="P:regulation of DNA-templated transcription"/>
    <property type="evidence" value="ECO:0007669"/>
    <property type="project" value="InterPro"/>
</dbReference>
<feature type="domain" description="Paired" evidence="3">
    <location>
        <begin position="24"/>
        <end position="63"/>
    </location>
</feature>
<name>A0A3P7TSE3_HAEPC</name>
<keyword evidence="2" id="KW-0563">Paired box</keyword>
<evidence type="ECO:0000259" key="3">
    <source>
        <dbReference type="Pfam" id="PF00292"/>
    </source>
</evidence>
<accession>A0A3P7TSE3</accession>